<protein>
    <submittedName>
        <fullName evidence="3">Glycosyltransferase</fullName>
    </submittedName>
</protein>
<dbReference type="EMBL" id="AYZQ01000008">
    <property type="protein sequence ID" value="KRM71142.1"/>
    <property type="molecule type" value="Genomic_DNA"/>
</dbReference>
<sequence>MIDIHMFSSADKVAGQGVGAVYDELLELLRKYFPDEFKISINNYKPSIISHYHTIDVPFFLSTFSKKRGRKIGYVHFLPETLDQSLKMPKFASRTLDKYVIAFYKRMDILVVVNPNFIPRLAAHGIDADKVTYIPNFVSRETFHPESAENKLSLRQQYGIPEDKFVVFGAGQVQDRKGVDDFIALAKRNPDMQFIWAGGFSFGMITNGYDHLKTEVANAPANLNFTGIIPREDMIDYYNIADLFLLPSFEELFPMSVLEAFSTETPVMVRDLALYDQIITPYAVMAKDANDMDQKLHQLASDRQLLADYAQKSAAAAQEYSEDHLAKIWETFYREQAGLAQQDQASAEG</sequence>
<dbReference type="PANTHER" id="PTHR45947:SF3">
    <property type="entry name" value="SULFOQUINOVOSYL TRANSFERASE SQD2"/>
    <property type="match status" value="1"/>
</dbReference>
<comment type="caution">
    <text evidence="3">The sequence shown here is derived from an EMBL/GenBank/DDBJ whole genome shotgun (WGS) entry which is preliminary data.</text>
</comment>
<evidence type="ECO:0000259" key="2">
    <source>
        <dbReference type="Pfam" id="PF13439"/>
    </source>
</evidence>
<dbReference type="InterPro" id="IPR050194">
    <property type="entry name" value="Glycosyltransferase_grp1"/>
</dbReference>
<dbReference type="CDD" id="cd03801">
    <property type="entry name" value="GT4_PimA-like"/>
    <property type="match status" value="1"/>
</dbReference>
<dbReference type="SUPFAM" id="SSF53756">
    <property type="entry name" value="UDP-Glycosyltransferase/glycogen phosphorylase"/>
    <property type="match status" value="1"/>
</dbReference>
<reference evidence="3 4" key="1">
    <citation type="journal article" date="2015" name="Genome Announc.">
        <title>Expanding the biotechnology potential of lactobacilli through comparative genomics of 213 strains and associated genera.</title>
        <authorList>
            <person name="Sun Z."/>
            <person name="Harris H.M."/>
            <person name="McCann A."/>
            <person name="Guo C."/>
            <person name="Argimon S."/>
            <person name="Zhang W."/>
            <person name="Yang X."/>
            <person name="Jeffery I.B."/>
            <person name="Cooney J.C."/>
            <person name="Kagawa T.F."/>
            <person name="Liu W."/>
            <person name="Song Y."/>
            <person name="Salvetti E."/>
            <person name="Wrobel A."/>
            <person name="Rasinkangas P."/>
            <person name="Parkhill J."/>
            <person name="Rea M.C."/>
            <person name="O'Sullivan O."/>
            <person name="Ritari J."/>
            <person name="Douillard F.P."/>
            <person name="Paul Ross R."/>
            <person name="Yang R."/>
            <person name="Briner A.E."/>
            <person name="Felis G.E."/>
            <person name="de Vos W.M."/>
            <person name="Barrangou R."/>
            <person name="Klaenhammer T.R."/>
            <person name="Caufield P.W."/>
            <person name="Cui Y."/>
            <person name="Zhang H."/>
            <person name="O'Toole P.W."/>
        </authorList>
    </citation>
    <scope>NUCLEOTIDE SEQUENCE [LARGE SCALE GENOMIC DNA]</scope>
    <source>
        <strain evidence="3 4">DSM 23927</strain>
    </source>
</reference>
<feature type="domain" description="Glycosyltransferase subfamily 4-like N-terminal" evidence="2">
    <location>
        <begin position="37"/>
        <end position="140"/>
    </location>
</feature>
<dbReference type="GO" id="GO:0016757">
    <property type="term" value="F:glycosyltransferase activity"/>
    <property type="evidence" value="ECO:0007669"/>
    <property type="project" value="InterPro"/>
</dbReference>
<name>A0A0R2B569_9LACO</name>
<evidence type="ECO:0000259" key="1">
    <source>
        <dbReference type="Pfam" id="PF00534"/>
    </source>
</evidence>
<dbReference type="OrthoDB" id="9802525at2"/>
<evidence type="ECO:0000313" key="4">
    <source>
        <dbReference type="Proteomes" id="UP000051672"/>
    </source>
</evidence>
<keyword evidence="4" id="KW-1185">Reference proteome</keyword>
<dbReference type="Pfam" id="PF00534">
    <property type="entry name" value="Glycos_transf_1"/>
    <property type="match status" value="1"/>
</dbReference>
<organism evidence="3 4">
    <name type="scientific">Lacticaseibacillus brantae DSM 23927</name>
    <dbReference type="NCBI Taxonomy" id="1423727"/>
    <lineage>
        <taxon>Bacteria</taxon>
        <taxon>Bacillati</taxon>
        <taxon>Bacillota</taxon>
        <taxon>Bacilli</taxon>
        <taxon>Lactobacillales</taxon>
        <taxon>Lactobacillaceae</taxon>
        <taxon>Lacticaseibacillus</taxon>
    </lineage>
</organism>
<dbReference type="STRING" id="1423727.FC34_GL001906"/>
<dbReference type="AlphaFoldDB" id="A0A0R2B569"/>
<gene>
    <name evidence="3" type="ORF">FC34_GL001906</name>
</gene>
<dbReference type="Proteomes" id="UP000051672">
    <property type="component" value="Unassembled WGS sequence"/>
</dbReference>
<dbReference type="PANTHER" id="PTHR45947">
    <property type="entry name" value="SULFOQUINOVOSYL TRANSFERASE SQD2"/>
    <property type="match status" value="1"/>
</dbReference>
<keyword evidence="3" id="KW-0808">Transferase</keyword>
<dbReference type="Pfam" id="PF13439">
    <property type="entry name" value="Glyco_transf_4"/>
    <property type="match status" value="1"/>
</dbReference>
<accession>A0A0R2B569</accession>
<dbReference type="PATRIC" id="fig|1423727.3.peg.1930"/>
<evidence type="ECO:0000313" key="3">
    <source>
        <dbReference type="EMBL" id="KRM71142.1"/>
    </source>
</evidence>
<dbReference type="InterPro" id="IPR001296">
    <property type="entry name" value="Glyco_trans_1"/>
</dbReference>
<dbReference type="InterPro" id="IPR028098">
    <property type="entry name" value="Glyco_trans_4-like_N"/>
</dbReference>
<dbReference type="RefSeq" id="WP_057895184.1">
    <property type="nucleotide sequence ID" value="NZ_AYZQ01000008.1"/>
</dbReference>
<proteinExistence type="predicted"/>
<dbReference type="Gene3D" id="3.40.50.2000">
    <property type="entry name" value="Glycogen Phosphorylase B"/>
    <property type="match status" value="2"/>
</dbReference>
<feature type="domain" description="Glycosyl transferase family 1" evidence="1">
    <location>
        <begin position="153"/>
        <end position="312"/>
    </location>
</feature>